<accession>A0A1G2AWW6</accession>
<dbReference type="InterPro" id="IPR002831">
    <property type="entry name" value="Tscrpt_reg_TrmB_N"/>
</dbReference>
<dbReference type="InterPro" id="IPR036390">
    <property type="entry name" value="WH_DNA-bd_sf"/>
</dbReference>
<dbReference type="Gene3D" id="1.10.10.10">
    <property type="entry name" value="Winged helix-like DNA-binding domain superfamily/Winged helix DNA-binding domain"/>
    <property type="match status" value="1"/>
</dbReference>
<dbReference type="InterPro" id="IPR036388">
    <property type="entry name" value="WH-like_DNA-bd_sf"/>
</dbReference>
<dbReference type="Pfam" id="PF01978">
    <property type="entry name" value="TrmB"/>
    <property type="match status" value="1"/>
</dbReference>
<dbReference type="AlphaFoldDB" id="A0A1G2AWW6"/>
<dbReference type="PANTHER" id="PTHR34293">
    <property type="entry name" value="HTH-TYPE TRANSCRIPTIONAL REGULATOR TRMBL2"/>
    <property type="match status" value="1"/>
</dbReference>
<dbReference type="EMBL" id="MHKD01000044">
    <property type="protein sequence ID" value="OGY81388.1"/>
    <property type="molecule type" value="Genomic_DNA"/>
</dbReference>
<evidence type="ECO:0000313" key="2">
    <source>
        <dbReference type="EMBL" id="OGY81388.1"/>
    </source>
</evidence>
<dbReference type="InterPro" id="IPR051797">
    <property type="entry name" value="TrmB-like"/>
</dbReference>
<gene>
    <name evidence="2" type="ORF">A3F54_01905</name>
</gene>
<reference evidence="2 3" key="1">
    <citation type="journal article" date="2016" name="Nat. Commun.">
        <title>Thousands of microbial genomes shed light on interconnected biogeochemical processes in an aquifer system.</title>
        <authorList>
            <person name="Anantharaman K."/>
            <person name="Brown C.T."/>
            <person name="Hug L.A."/>
            <person name="Sharon I."/>
            <person name="Castelle C.J."/>
            <person name="Probst A.J."/>
            <person name="Thomas B.C."/>
            <person name="Singh A."/>
            <person name="Wilkins M.J."/>
            <person name="Karaoz U."/>
            <person name="Brodie E.L."/>
            <person name="Williams K.H."/>
            <person name="Hubbard S.S."/>
            <person name="Banfield J.F."/>
        </authorList>
    </citation>
    <scope>NUCLEOTIDE SEQUENCE [LARGE SCALE GENOMIC DNA]</scope>
</reference>
<evidence type="ECO:0000313" key="3">
    <source>
        <dbReference type="Proteomes" id="UP000176952"/>
    </source>
</evidence>
<dbReference type="SUPFAM" id="SSF46785">
    <property type="entry name" value="Winged helix' DNA-binding domain"/>
    <property type="match status" value="1"/>
</dbReference>
<protein>
    <recommendedName>
        <fullName evidence="1">Transcription regulator TrmB N-terminal domain-containing protein</fullName>
    </recommendedName>
</protein>
<dbReference type="PANTHER" id="PTHR34293:SF1">
    <property type="entry name" value="HTH-TYPE TRANSCRIPTIONAL REGULATOR TRMBL2"/>
    <property type="match status" value="1"/>
</dbReference>
<feature type="domain" description="Transcription regulator TrmB N-terminal" evidence="1">
    <location>
        <begin position="9"/>
        <end position="74"/>
    </location>
</feature>
<evidence type="ECO:0000259" key="1">
    <source>
        <dbReference type="Pfam" id="PF01978"/>
    </source>
</evidence>
<organism evidence="2 3">
    <name type="scientific">Candidatus Kerfeldbacteria bacterium RIFCSPHIGHO2_12_FULL_48_17</name>
    <dbReference type="NCBI Taxonomy" id="1798542"/>
    <lineage>
        <taxon>Bacteria</taxon>
        <taxon>Candidatus Kerfeldiibacteriota</taxon>
    </lineage>
</organism>
<dbReference type="STRING" id="1798542.A3F54_01905"/>
<comment type="caution">
    <text evidence="2">The sequence shown here is derived from an EMBL/GenBank/DDBJ whole genome shotgun (WGS) entry which is preliminary data.</text>
</comment>
<proteinExistence type="predicted"/>
<sequence length="250" mass="28360">MHIKDSLLQLGLNKNEAAVYLTLLTLGLSQAGPLVKTTKLHRMLVYNALDRLMDEGLVSVLHKKNIKLFQVTDPGALLERTQRLNALASDLLPQLRKIQEQKPHVVNVRTLVGPEGFRTNLKEIVESAGRQKKRLMYIIGGAKDTDFYDALGDWYPQYLALLEKHEVEKFLLAPASFSSVFKKKFAAEPDTHLRTLPQGLSSPTYTRITEDMVAIEIYHPEIVIIQIRNKAIARGYLDSFQLLWQVQAKT</sequence>
<name>A0A1G2AWW6_9BACT</name>
<dbReference type="Proteomes" id="UP000176952">
    <property type="component" value="Unassembled WGS sequence"/>
</dbReference>